<sequence>MKKRISSRVIENKKFNIAATVYLNYYVDPLHKTIEEQSFENFIFLKFFTYPSIIALTNWNKKFKNECISKINLYKPNFLINFATSINNDFKLPQLIRFKVRYKFMALNLKQLKKFVIDEKPSLDILEVNDEENLNEFVKVISDTTTLQVSDKEKFFGMFELNKEEKINYLLLAKYNSEYSGVGHLIYYNEKIGMIDDISVKEDFRNNGIATIIMKSLINKAIDDGLDELYLFASEQAIEIYKKLGFIEDDFWLEQYNIL</sequence>
<dbReference type="PATRIC" id="fig|1276220.3.peg.323"/>
<dbReference type="OrthoDB" id="119498at2"/>
<reference evidence="2 3" key="1">
    <citation type="journal article" date="2013" name="Genome Biol. Evol.">
        <title>Comparison of metabolic capacities and inference of gene content evolution in mosquito-associated Spiroplasma diminutum and S. taiwanense.</title>
        <authorList>
            <person name="Lo W.S."/>
            <person name="Ku C."/>
            <person name="Chen L.L."/>
            <person name="Chang T.H."/>
            <person name="Kuo C.H."/>
        </authorList>
    </citation>
    <scope>NUCLEOTIDE SEQUENCE [LARGE SCALE GENOMIC DNA]</scope>
    <source>
        <strain evidence="2">CT-1</strain>
    </source>
</reference>
<dbReference type="RefSeq" id="WP_020834117.1">
    <property type="nucleotide sequence ID" value="NC_021846.1"/>
</dbReference>
<dbReference type="InterPro" id="IPR000182">
    <property type="entry name" value="GNAT_dom"/>
</dbReference>
<dbReference type="Gene3D" id="3.40.630.30">
    <property type="match status" value="1"/>
</dbReference>
<evidence type="ECO:0000313" key="3">
    <source>
        <dbReference type="Proteomes" id="UP000014984"/>
    </source>
</evidence>
<dbReference type="eggNOG" id="COG0456">
    <property type="taxonomic scope" value="Bacteria"/>
</dbReference>
<dbReference type="InterPro" id="IPR016181">
    <property type="entry name" value="Acyl_CoA_acyltransferase"/>
</dbReference>
<keyword evidence="3" id="KW-1185">Reference proteome</keyword>
<proteinExistence type="predicted"/>
<dbReference type="KEGG" id="stai:STAIW_v1c03200"/>
<dbReference type="AlphaFoldDB" id="S5MB27"/>
<dbReference type="GO" id="GO:0016747">
    <property type="term" value="F:acyltransferase activity, transferring groups other than amino-acyl groups"/>
    <property type="evidence" value="ECO:0007669"/>
    <property type="project" value="InterPro"/>
</dbReference>
<evidence type="ECO:0000259" key="1">
    <source>
        <dbReference type="PROSITE" id="PS51186"/>
    </source>
</evidence>
<accession>S5MB27</accession>
<evidence type="ECO:0000313" key="2">
    <source>
        <dbReference type="EMBL" id="AGR40978.1"/>
    </source>
</evidence>
<protein>
    <recommendedName>
        <fullName evidence="1">N-acetyltransferase domain-containing protein</fullName>
    </recommendedName>
</protein>
<name>S5MB27_9MOLU</name>
<dbReference type="EMBL" id="CP005074">
    <property type="protein sequence ID" value="AGR40978.1"/>
    <property type="molecule type" value="Genomic_DNA"/>
</dbReference>
<organism evidence="2 3">
    <name type="scientific">Spiroplasma taiwanense CT-1</name>
    <dbReference type="NCBI Taxonomy" id="1276220"/>
    <lineage>
        <taxon>Bacteria</taxon>
        <taxon>Bacillati</taxon>
        <taxon>Mycoplasmatota</taxon>
        <taxon>Mollicutes</taxon>
        <taxon>Entomoplasmatales</taxon>
        <taxon>Spiroplasmataceae</taxon>
        <taxon>Spiroplasma</taxon>
    </lineage>
</organism>
<dbReference type="HOGENOM" id="CLU_1085456_0_0_14"/>
<feature type="domain" description="N-acetyltransferase" evidence="1">
    <location>
        <begin position="123"/>
        <end position="259"/>
    </location>
</feature>
<dbReference type="Pfam" id="PF00583">
    <property type="entry name" value="Acetyltransf_1"/>
    <property type="match status" value="1"/>
</dbReference>
<gene>
    <name evidence="2" type="ORF">STAIW_v1c03200</name>
</gene>
<dbReference type="Proteomes" id="UP000014984">
    <property type="component" value="Chromosome"/>
</dbReference>
<dbReference type="SUPFAM" id="SSF55729">
    <property type="entry name" value="Acyl-CoA N-acyltransferases (Nat)"/>
    <property type="match status" value="1"/>
</dbReference>
<dbReference type="STRING" id="1276220.STAIW_v1c03200"/>
<dbReference type="PROSITE" id="PS51186">
    <property type="entry name" value="GNAT"/>
    <property type="match status" value="1"/>
</dbReference>
<dbReference type="CDD" id="cd04301">
    <property type="entry name" value="NAT_SF"/>
    <property type="match status" value="1"/>
</dbReference>